<proteinExistence type="predicted"/>
<keyword evidence="2" id="KW-1185">Reference proteome</keyword>
<dbReference type="EMBL" id="FTNK01000001">
    <property type="protein sequence ID" value="SIQ34383.1"/>
    <property type="molecule type" value="Genomic_DNA"/>
</dbReference>
<sequence>MGEESKEFKFMKNLANELLIKHSRHVEDKIKLFEEIEGLSMTLEPMEEIEVSDLNKVMDALKHLYKGVVFDKETDTHYFFYLNSMEFPISVDKKTRQVFQDEDPVEILIVPE</sequence>
<dbReference type="Proteomes" id="UP000186666">
    <property type="component" value="Unassembled WGS sequence"/>
</dbReference>
<name>A0ABY1JKF7_9BACL</name>
<protein>
    <submittedName>
        <fullName evidence="1">Uncharacterized protein</fullName>
    </submittedName>
</protein>
<organism evidence="1 2">
    <name type="scientific">Paenibacillus macquariensis</name>
    <dbReference type="NCBI Taxonomy" id="948756"/>
    <lineage>
        <taxon>Bacteria</taxon>
        <taxon>Bacillati</taxon>
        <taxon>Bacillota</taxon>
        <taxon>Bacilli</taxon>
        <taxon>Bacillales</taxon>
        <taxon>Paenibacillaceae</taxon>
        <taxon>Paenibacillus</taxon>
    </lineage>
</organism>
<comment type="caution">
    <text evidence="1">The sequence shown here is derived from an EMBL/GenBank/DDBJ whole genome shotgun (WGS) entry which is preliminary data.</text>
</comment>
<dbReference type="RefSeq" id="WP_068589876.1">
    <property type="nucleotide sequence ID" value="NZ_FTNK01000001.1"/>
</dbReference>
<accession>A0ABY1JKF7</accession>
<gene>
    <name evidence="1" type="ORF">SAMN05421578_101309</name>
</gene>
<reference evidence="1 2" key="1">
    <citation type="submission" date="2017-01" db="EMBL/GenBank/DDBJ databases">
        <authorList>
            <person name="Varghese N."/>
            <person name="Submissions S."/>
        </authorList>
    </citation>
    <scope>NUCLEOTIDE SEQUENCE [LARGE SCALE GENOMIC DNA]</scope>
    <source>
        <strain evidence="1 2">ATCC 23464</strain>
    </source>
</reference>
<evidence type="ECO:0000313" key="1">
    <source>
        <dbReference type="EMBL" id="SIQ34383.1"/>
    </source>
</evidence>
<evidence type="ECO:0000313" key="2">
    <source>
        <dbReference type="Proteomes" id="UP000186666"/>
    </source>
</evidence>